<reference evidence="1 2" key="1">
    <citation type="submission" date="2017-03" db="EMBL/GenBank/DDBJ databases">
        <authorList>
            <person name="Afonso C.L."/>
            <person name="Miller P.J."/>
            <person name="Scott M.A."/>
            <person name="Spackman E."/>
            <person name="Goraichik I."/>
            <person name="Dimitrov K.M."/>
            <person name="Suarez D.L."/>
            <person name="Swayne D.E."/>
        </authorList>
    </citation>
    <scope>NUCLEOTIDE SEQUENCE [LARGE SCALE GENOMIC DNA]</scope>
    <source>
        <strain evidence="1">SB41UT1</strain>
    </source>
</reference>
<protein>
    <submittedName>
        <fullName evidence="1">Uncharacterized protein</fullName>
    </submittedName>
</protein>
<dbReference type="AlphaFoldDB" id="A0A1X7AEQ1"/>
<organism evidence="1 2">
    <name type="scientific">Parendozoicomonas haliclonae</name>
    <dbReference type="NCBI Taxonomy" id="1960125"/>
    <lineage>
        <taxon>Bacteria</taxon>
        <taxon>Pseudomonadati</taxon>
        <taxon>Pseudomonadota</taxon>
        <taxon>Gammaproteobacteria</taxon>
        <taxon>Oceanospirillales</taxon>
        <taxon>Endozoicomonadaceae</taxon>
        <taxon>Parendozoicomonas</taxon>
    </lineage>
</organism>
<proteinExistence type="predicted"/>
<evidence type="ECO:0000313" key="2">
    <source>
        <dbReference type="Proteomes" id="UP000196573"/>
    </source>
</evidence>
<sequence length="207" mass="23570">MELEELLYEVRTQLPNAPVPLIARVMRTTIDDFFCRTHTYRHTSTDTVAGKVSKYRLRTPEGTRPCLLVSATLDGKPLELTSPRKLDLENPRWREQEGRPLECWLEHDTLHVTPVPDKLYVQALHTTVALTITRNSTSIDTAVAEEHFNAFVNGTLGRLFATKGVDWFDPALSQSYGMMYEQAIETARIRGDKNDTAKRREAVYGGY</sequence>
<dbReference type="Proteomes" id="UP000196573">
    <property type="component" value="Unassembled WGS sequence"/>
</dbReference>
<keyword evidence="2" id="KW-1185">Reference proteome</keyword>
<accession>A0A1X7AEQ1</accession>
<dbReference type="Pfam" id="PF24175">
    <property type="entry name" value="SU10_adaptor"/>
    <property type="match status" value="1"/>
</dbReference>
<dbReference type="InterPro" id="IPR056209">
    <property type="entry name" value="SU10_adaptor"/>
</dbReference>
<gene>
    <name evidence="1" type="ORF">EHSB41UT_00261</name>
</gene>
<evidence type="ECO:0000313" key="1">
    <source>
        <dbReference type="EMBL" id="SMA33323.1"/>
    </source>
</evidence>
<name>A0A1X7AEQ1_9GAMM</name>
<dbReference type="EMBL" id="FWPT01000001">
    <property type="protein sequence ID" value="SMA33323.1"/>
    <property type="molecule type" value="Genomic_DNA"/>
</dbReference>